<feature type="transmembrane region" description="Helical" evidence="6">
    <location>
        <begin position="345"/>
        <end position="362"/>
    </location>
</feature>
<keyword evidence="8" id="KW-1185">Reference proteome</keyword>
<feature type="transmembrane region" description="Helical" evidence="6">
    <location>
        <begin position="12"/>
        <end position="33"/>
    </location>
</feature>
<sequence length="381" mass="41048">MTVLSRYLLRRAAFHFTVMLAVMLLALTLERLLEITRTVTDRGAPVGRALDMIVALLPHYLGLAVPAAAFLAVLISLHQMRHDSELSVMHAAGISLTRLLRPLMVAALLLAALMAVNTAFLQPYGRYVYRHTLHEVTDSRFKMRIVPGVFYDLGNGTVLRAGAVGPDGQNLERVFAARDRPGDGRTYVLAEAGTLSTDRETERLVVRMAQGTLIRDRGGASGVEKIHFEHYIWPLPVQGTTSRGPRGKDERELTVPELLSDTPAAGGDLSLEVRVAELNKRLVSAVSIPLLAVLAAPIPVLRAGRGSRLTRFAVGIGVLVLYQKLLALAEGLVASGTLPPWGGQWGVVAAFALLAAGLLRIAQAGNLGPLRRRHASVSKAA</sequence>
<comment type="caution">
    <text evidence="7">The sequence shown here is derived from an EMBL/GenBank/DDBJ whole genome shotgun (WGS) entry which is preliminary data.</text>
</comment>
<dbReference type="PANTHER" id="PTHR33529">
    <property type="entry name" value="SLR0882 PROTEIN-RELATED"/>
    <property type="match status" value="1"/>
</dbReference>
<evidence type="ECO:0000256" key="1">
    <source>
        <dbReference type="ARBA" id="ARBA00004651"/>
    </source>
</evidence>
<keyword evidence="4 6" id="KW-1133">Transmembrane helix</keyword>
<evidence type="ECO:0008006" key="9">
    <source>
        <dbReference type="Google" id="ProtNLM"/>
    </source>
</evidence>
<dbReference type="InterPro" id="IPR005495">
    <property type="entry name" value="LptG/LptF_permease"/>
</dbReference>
<evidence type="ECO:0000256" key="5">
    <source>
        <dbReference type="ARBA" id="ARBA00023136"/>
    </source>
</evidence>
<dbReference type="PANTHER" id="PTHR33529:SF6">
    <property type="entry name" value="YJGP_YJGQ FAMILY PERMEASE"/>
    <property type="match status" value="1"/>
</dbReference>
<organism evidence="7 8">
    <name type="scientific">Rhodovibrio sodomensis</name>
    <dbReference type="NCBI Taxonomy" id="1088"/>
    <lineage>
        <taxon>Bacteria</taxon>
        <taxon>Pseudomonadati</taxon>
        <taxon>Pseudomonadota</taxon>
        <taxon>Alphaproteobacteria</taxon>
        <taxon>Rhodospirillales</taxon>
        <taxon>Rhodovibrionaceae</taxon>
        <taxon>Rhodovibrio</taxon>
    </lineage>
</organism>
<accession>A0ABS1DKV0</accession>
<evidence type="ECO:0000256" key="2">
    <source>
        <dbReference type="ARBA" id="ARBA00022475"/>
    </source>
</evidence>
<dbReference type="EMBL" id="NRRL01000090">
    <property type="protein sequence ID" value="MBK1670358.1"/>
    <property type="molecule type" value="Genomic_DNA"/>
</dbReference>
<feature type="transmembrane region" description="Helical" evidence="6">
    <location>
        <begin position="312"/>
        <end position="333"/>
    </location>
</feature>
<feature type="transmembrane region" description="Helical" evidence="6">
    <location>
        <begin position="53"/>
        <end position="78"/>
    </location>
</feature>
<keyword evidence="2" id="KW-1003">Cell membrane</keyword>
<keyword evidence="5 6" id="KW-0472">Membrane</keyword>
<evidence type="ECO:0000256" key="6">
    <source>
        <dbReference type="SAM" id="Phobius"/>
    </source>
</evidence>
<evidence type="ECO:0000313" key="7">
    <source>
        <dbReference type="EMBL" id="MBK1670358.1"/>
    </source>
</evidence>
<keyword evidence="3 6" id="KW-0812">Transmembrane</keyword>
<evidence type="ECO:0000313" key="8">
    <source>
        <dbReference type="Proteomes" id="UP001296873"/>
    </source>
</evidence>
<evidence type="ECO:0000256" key="4">
    <source>
        <dbReference type="ARBA" id="ARBA00022989"/>
    </source>
</evidence>
<feature type="transmembrane region" description="Helical" evidence="6">
    <location>
        <begin position="99"/>
        <end position="120"/>
    </location>
</feature>
<feature type="transmembrane region" description="Helical" evidence="6">
    <location>
        <begin position="282"/>
        <end position="300"/>
    </location>
</feature>
<protein>
    <recommendedName>
        <fullName evidence="9">Lipopolysaccharide export system permease protein LptF</fullName>
    </recommendedName>
</protein>
<reference evidence="7 8" key="1">
    <citation type="journal article" date="2020" name="Microorganisms">
        <title>Osmotic Adaptation and Compatible Solute Biosynthesis of Phototrophic Bacteria as Revealed from Genome Analyses.</title>
        <authorList>
            <person name="Imhoff J.F."/>
            <person name="Rahn T."/>
            <person name="Kunzel S."/>
            <person name="Keller A."/>
            <person name="Neulinger S.C."/>
        </authorList>
    </citation>
    <scope>NUCLEOTIDE SEQUENCE [LARGE SCALE GENOMIC DNA]</scope>
    <source>
        <strain evidence="7 8">DSM 9895</strain>
    </source>
</reference>
<comment type="subcellular location">
    <subcellularLocation>
        <location evidence="1">Cell membrane</location>
        <topology evidence="1">Multi-pass membrane protein</topology>
    </subcellularLocation>
</comment>
<name>A0ABS1DKV0_9PROT</name>
<proteinExistence type="predicted"/>
<evidence type="ECO:0000256" key="3">
    <source>
        <dbReference type="ARBA" id="ARBA00022692"/>
    </source>
</evidence>
<gene>
    <name evidence="7" type="ORF">CKO28_20245</name>
</gene>
<dbReference type="Proteomes" id="UP001296873">
    <property type="component" value="Unassembled WGS sequence"/>
</dbReference>
<dbReference type="RefSeq" id="WP_274611024.1">
    <property type="nucleotide sequence ID" value="NZ_NRRL01000090.1"/>
</dbReference>
<dbReference type="Pfam" id="PF03739">
    <property type="entry name" value="LptF_LptG"/>
    <property type="match status" value="1"/>
</dbReference>